<keyword evidence="2" id="KW-0472">Membrane</keyword>
<feature type="transmembrane region" description="Helical" evidence="2">
    <location>
        <begin position="6"/>
        <end position="24"/>
    </location>
</feature>
<feature type="region of interest" description="Disordered" evidence="1">
    <location>
        <begin position="97"/>
        <end position="126"/>
    </location>
</feature>
<dbReference type="RefSeq" id="WP_161717407.1">
    <property type="nucleotide sequence ID" value="NZ_JAAAPO010000002.1"/>
</dbReference>
<keyword evidence="2" id="KW-1133">Transmembrane helix</keyword>
<sequence>MWHTATTTLCLIGLTGLLVQLAFWTRHFMRLWRLLQAQQDADLRAEALQDALFTTGWQGAGQVPALAMAQPDQPVRGPVLIVGGAMPSLALTAAVRTVDDNAPAPRRPRPTRDTPRPRLRRVPMAA</sequence>
<accession>A0ABW9XC99</accession>
<reference evidence="4" key="1">
    <citation type="submission" date="2020-01" db="EMBL/GenBank/DDBJ databases">
        <title>Sphingomonas sp. strain CSW-10.</title>
        <authorList>
            <person name="Chen W.-M."/>
        </authorList>
    </citation>
    <scope>NUCLEOTIDE SEQUENCE [LARGE SCALE GENOMIC DNA]</scope>
    <source>
        <strain evidence="4">FSY-8</strain>
    </source>
</reference>
<dbReference type="EMBL" id="JAAAPO010000002">
    <property type="protein sequence ID" value="NBC36162.1"/>
    <property type="molecule type" value="Genomic_DNA"/>
</dbReference>
<keyword evidence="4" id="KW-1185">Reference proteome</keyword>
<feature type="compositionally biased region" description="Basic residues" evidence="1">
    <location>
        <begin position="117"/>
        <end position="126"/>
    </location>
</feature>
<name>A0ABW9XC99_9SPHN</name>
<keyword evidence="2" id="KW-0812">Transmembrane</keyword>
<proteinExistence type="predicted"/>
<evidence type="ECO:0000256" key="2">
    <source>
        <dbReference type="SAM" id="Phobius"/>
    </source>
</evidence>
<gene>
    <name evidence="3" type="ORF">GTZ99_06275</name>
</gene>
<protein>
    <submittedName>
        <fullName evidence="3">Uncharacterized protein</fullName>
    </submittedName>
</protein>
<comment type="caution">
    <text evidence="3">The sequence shown here is derived from an EMBL/GenBank/DDBJ whole genome shotgun (WGS) entry which is preliminary data.</text>
</comment>
<dbReference type="Proteomes" id="UP000753724">
    <property type="component" value="Unassembled WGS sequence"/>
</dbReference>
<evidence type="ECO:0000313" key="4">
    <source>
        <dbReference type="Proteomes" id="UP000753724"/>
    </source>
</evidence>
<evidence type="ECO:0000256" key="1">
    <source>
        <dbReference type="SAM" id="MobiDB-lite"/>
    </source>
</evidence>
<evidence type="ECO:0000313" key="3">
    <source>
        <dbReference type="EMBL" id="NBC36162.1"/>
    </source>
</evidence>
<organism evidence="3 4">
    <name type="scientific">Novosphingobium ovatum</name>
    <dbReference type="NCBI Taxonomy" id="1908523"/>
    <lineage>
        <taxon>Bacteria</taxon>
        <taxon>Pseudomonadati</taxon>
        <taxon>Pseudomonadota</taxon>
        <taxon>Alphaproteobacteria</taxon>
        <taxon>Sphingomonadales</taxon>
        <taxon>Sphingomonadaceae</taxon>
        <taxon>Novosphingobium</taxon>
    </lineage>
</organism>